<dbReference type="Gene3D" id="3.40.190.10">
    <property type="entry name" value="Periplasmic binding protein-like II"/>
    <property type="match status" value="1"/>
</dbReference>
<dbReference type="InterPro" id="IPR005064">
    <property type="entry name" value="BUG"/>
</dbReference>
<gene>
    <name evidence="3" type="ORF">N0K08_20085</name>
</gene>
<sequence>MKKKLIAMLVATVAGAAFAQTDFPSKPVKLIAPYAPGGAADVLARTLASYLSAEIKQPVVVENKPGANTMIAASAVSRSPADGYTLLLASNASMVLNPLLYKKLSYDPDKDLTLINILAEAPLVLVTNTQTRIKNIADLKAVSKAQGGQLNYSSIGLGNPLQLTSELIKSRLDVTATHIPFNGSAPALTALMSNSTQLMVDVLGTSLPQIKAGKLVAIATTGPARSQFLPETPTIAESGFPGFKASTWFGVSVPSATPGAVKTRLQAAVDVVMQNPEFAATLAKQYLVAQKPQSLAELDAFLKSDGVMWRKVIADNSIVLEN</sequence>
<evidence type="ECO:0000256" key="1">
    <source>
        <dbReference type="ARBA" id="ARBA00006987"/>
    </source>
</evidence>
<dbReference type="PANTHER" id="PTHR42928:SF5">
    <property type="entry name" value="BLR1237 PROTEIN"/>
    <property type="match status" value="1"/>
</dbReference>
<dbReference type="InterPro" id="IPR042100">
    <property type="entry name" value="Bug_dom1"/>
</dbReference>
<dbReference type="EMBL" id="JAODYH010000014">
    <property type="protein sequence ID" value="MCT9812935.1"/>
    <property type="molecule type" value="Genomic_DNA"/>
</dbReference>
<dbReference type="CDD" id="cd13578">
    <property type="entry name" value="PBP2_Bug27"/>
    <property type="match status" value="1"/>
</dbReference>
<dbReference type="PANTHER" id="PTHR42928">
    <property type="entry name" value="TRICARBOXYLATE-BINDING PROTEIN"/>
    <property type="match status" value="1"/>
</dbReference>
<reference evidence="3 4" key="1">
    <citation type="submission" date="2022-09" db="EMBL/GenBank/DDBJ databases">
        <title>Draft genome of isolate Be4.</title>
        <authorList>
            <person name="Sanchez-Castro I."/>
            <person name="Martinez-Rodriguez P."/>
            <person name="Descostes M."/>
            <person name="Merroun M."/>
        </authorList>
    </citation>
    <scope>NUCLEOTIDE SEQUENCE [LARGE SCALE GENOMIC DNA]</scope>
    <source>
        <strain evidence="3 4">Be4</strain>
    </source>
</reference>
<proteinExistence type="inferred from homology"/>
<dbReference type="RefSeq" id="WP_261502183.1">
    <property type="nucleotide sequence ID" value="NZ_JAODYH010000014.1"/>
</dbReference>
<keyword evidence="4" id="KW-1185">Reference proteome</keyword>
<keyword evidence="2" id="KW-0732">Signal</keyword>
<dbReference type="Proteomes" id="UP001525968">
    <property type="component" value="Unassembled WGS sequence"/>
</dbReference>
<name>A0ABT2PR33_9BURK</name>
<organism evidence="3 4">
    <name type="scientific">Acidovorax bellezanensis</name>
    <dbReference type="NCBI Taxonomy" id="2976702"/>
    <lineage>
        <taxon>Bacteria</taxon>
        <taxon>Pseudomonadati</taxon>
        <taxon>Pseudomonadota</taxon>
        <taxon>Betaproteobacteria</taxon>
        <taxon>Burkholderiales</taxon>
        <taxon>Comamonadaceae</taxon>
        <taxon>Acidovorax</taxon>
    </lineage>
</organism>
<evidence type="ECO:0000256" key="2">
    <source>
        <dbReference type="SAM" id="SignalP"/>
    </source>
</evidence>
<dbReference type="Gene3D" id="3.40.190.150">
    <property type="entry name" value="Bordetella uptake gene, domain 1"/>
    <property type="match status" value="1"/>
</dbReference>
<comment type="caution">
    <text evidence="3">The sequence shown here is derived from an EMBL/GenBank/DDBJ whole genome shotgun (WGS) entry which is preliminary data.</text>
</comment>
<dbReference type="SUPFAM" id="SSF53850">
    <property type="entry name" value="Periplasmic binding protein-like II"/>
    <property type="match status" value="1"/>
</dbReference>
<evidence type="ECO:0000313" key="4">
    <source>
        <dbReference type="Proteomes" id="UP001525968"/>
    </source>
</evidence>
<accession>A0ABT2PR33</accession>
<dbReference type="PIRSF" id="PIRSF017082">
    <property type="entry name" value="YflP"/>
    <property type="match status" value="1"/>
</dbReference>
<dbReference type="Pfam" id="PF03401">
    <property type="entry name" value="TctC"/>
    <property type="match status" value="1"/>
</dbReference>
<feature type="signal peptide" evidence="2">
    <location>
        <begin position="1"/>
        <end position="19"/>
    </location>
</feature>
<evidence type="ECO:0000313" key="3">
    <source>
        <dbReference type="EMBL" id="MCT9812935.1"/>
    </source>
</evidence>
<comment type="similarity">
    <text evidence="1">Belongs to the UPF0065 (bug) family.</text>
</comment>
<protein>
    <submittedName>
        <fullName evidence="3">Tripartite tricarboxylate transporter substrate binding protein</fullName>
    </submittedName>
</protein>
<feature type="chain" id="PRO_5046192036" evidence="2">
    <location>
        <begin position="20"/>
        <end position="322"/>
    </location>
</feature>